<comment type="caution">
    <text evidence="1">The sequence shown here is derived from an EMBL/GenBank/DDBJ whole genome shotgun (WGS) entry which is preliminary data.</text>
</comment>
<evidence type="ECO:0008006" key="2">
    <source>
        <dbReference type="Google" id="ProtNLM"/>
    </source>
</evidence>
<feature type="non-terminal residue" evidence="1">
    <location>
        <position position="113"/>
    </location>
</feature>
<gene>
    <name evidence="1" type="ORF">S01H4_65091</name>
</gene>
<dbReference type="Gene3D" id="3.40.50.300">
    <property type="entry name" value="P-loop containing nucleotide triphosphate hydrolases"/>
    <property type="match status" value="1"/>
</dbReference>
<accession>X1DR68</accession>
<evidence type="ECO:0000313" key="1">
    <source>
        <dbReference type="EMBL" id="GAH22672.1"/>
    </source>
</evidence>
<proteinExistence type="predicted"/>
<sequence length="113" mass="13253">SPTEPRVNILSESEIEIIIAQAGCERSHERIIPLVFESLMYKGGKTRWLEKTPTHVFYIDDILLSVPDAKFVEIVRDPRAVLASKKRRRETVWPERYVPKQQKFKNLEKSYDP</sequence>
<dbReference type="InterPro" id="IPR027417">
    <property type="entry name" value="P-loop_NTPase"/>
</dbReference>
<protein>
    <recommendedName>
        <fullName evidence="2">Sulfotransferase domain-containing protein</fullName>
    </recommendedName>
</protein>
<organism evidence="1">
    <name type="scientific">marine sediment metagenome</name>
    <dbReference type="NCBI Taxonomy" id="412755"/>
    <lineage>
        <taxon>unclassified sequences</taxon>
        <taxon>metagenomes</taxon>
        <taxon>ecological metagenomes</taxon>
    </lineage>
</organism>
<dbReference type="EMBL" id="BART01039700">
    <property type="protein sequence ID" value="GAH22672.1"/>
    <property type="molecule type" value="Genomic_DNA"/>
</dbReference>
<feature type="non-terminal residue" evidence="1">
    <location>
        <position position="1"/>
    </location>
</feature>
<dbReference type="AlphaFoldDB" id="X1DR68"/>
<dbReference type="Pfam" id="PF13469">
    <property type="entry name" value="Sulfotransfer_3"/>
    <property type="match status" value="1"/>
</dbReference>
<dbReference type="SUPFAM" id="SSF52540">
    <property type="entry name" value="P-loop containing nucleoside triphosphate hydrolases"/>
    <property type="match status" value="1"/>
</dbReference>
<name>X1DR68_9ZZZZ</name>
<reference evidence="1" key="1">
    <citation type="journal article" date="2014" name="Front. Microbiol.">
        <title>High frequency of phylogenetically diverse reductive dehalogenase-homologous genes in deep subseafloor sedimentary metagenomes.</title>
        <authorList>
            <person name="Kawai M."/>
            <person name="Futagami T."/>
            <person name="Toyoda A."/>
            <person name="Takaki Y."/>
            <person name="Nishi S."/>
            <person name="Hori S."/>
            <person name="Arai W."/>
            <person name="Tsubouchi T."/>
            <person name="Morono Y."/>
            <person name="Uchiyama I."/>
            <person name="Ito T."/>
            <person name="Fujiyama A."/>
            <person name="Inagaki F."/>
            <person name="Takami H."/>
        </authorList>
    </citation>
    <scope>NUCLEOTIDE SEQUENCE</scope>
    <source>
        <strain evidence="1">Expedition CK06-06</strain>
    </source>
</reference>